<sequence length="141" mass="15077">MGDAIEGIGLARLLASASFRRSREVAAQLAGDAAGLRQLLADVERKVFAVGSLTSSPRGVHVDIAGAMVEAHLEELTEPGLTAERRAVLTSDPRPRVVIAALHYLVTERDVVPDWLPTGHLDDLLVLQWASDVARGDLPLV</sequence>
<evidence type="ECO:0000259" key="5">
    <source>
        <dbReference type="Pfam" id="PF06803"/>
    </source>
</evidence>
<evidence type="ECO:0000256" key="1">
    <source>
        <dbReference type="ARBA" id="ARBA00004127"/>
    </source>
</evidence>
<dbReference type="RefSeq" id="WP_171151726.1">
    <property type="nucleotide sequence ID" value="NZ_JABENB010000001.1"/>
</dbReference>
<dbReference type="GO" id="GO:0012505">
    <property type="term" value="C:endomembrane system"/>
    <property type="evidence" value="ECO:0007669"/>
    <property type="project" value="UniProtKB-SubCell"/>
</dbReference>
<evidence type="ECO:0000256" key="4">
    <source>
        <dbReference type="ARBA" id="ARBA00023136"/>
    </source>
</evidence>
<dbReference type="AlphaFoldDB" id="A0A849ACJ9"/>
<name>A0A849ACJ9_9MICO</name>
<reference evidence="6 7" key="1">
    <citation type="submission" date="2020-05" db="EMBL/GenBank/DDBJ databases">
        <title>Flexivirga sp. ID2601S isolated from air conditioner.</title>
        <authorList>
            <person name="Kim D.H."/>
        </authorList>
    </citation>
    <scope>NUCLEOTIDE SEQUENCE [LARGE SCALE GENOMIC DNA]</scope>
    <source>
        <strain evidence="6 7">ID2601S</strain>
    </source>
</reference>
<accession>A0A849ACJ9</accession>
<proteinExistence type="predicted"/>
<keyword evidence="2" id="KW-0812">Transmembrane</keyword>
<keyword evidence="7" id="KW-1185">Reference proteome</keyword>
<comment type="caution">
    <text evidence="6">The sequence shown here is derived from an EMBL/GenBank/DDBJ whole genome shotgun (WGS) entry which is preliminary data.</text>
</comment>
<dbReference type="Proteomes" id="UP000557772">
    <property type="component" value="Unassembled WGS sequence"/>
</dbReference>
<organism evidence="6 7">
    <name type="scientific">Flexivirga aerilata</name>
    <dbReference type="NCBI Taxonomy" id="1656889"/>
    <lineage>
        <taxon>Bacteria</taxon>
        <taxon>Bacillati</taxon>
        <taxon>Actinomycetota</taxon>
        <taxon>Actinomycetes</taxon>
        <taxon>Micrococcales</taxon>
        <taxon>Dermacoccaceae</taxon>
        <taxon>Flexivirga</taxon>
    </lineage>
</organism>
<evidence type="ECO:0000256" key="3">
    <source>
        <dbReference type="ARBA" id="ARBA00022989"/>
    </source>
</evidence>
<evidence type="ECO:0000313" key="6">
    <source>
        <dbReference type="EMBL" id="NNG38199.1"/>
    </source>
</evidence>
<evidence type="ECO:0000313" key="7">
    <source>
        <dbReference type="Proteomes" id="UP000557772"/>
    </source>
</evidence>
<feature type="domain" description="DUF1232" evidence="5">
    <location>
        <begin position="97"/>
        <end position="127"/>
    </location>
</feature>
<keyword evidence="3" id="KW-1133">Transmembrane helix</keyword>
<dbReference type="EMBL" id="JABENB010000001">
    <property type="protein sequence ID" value="NNG38199.1"/>
    <property type="molecule type" value="Genomic_DNA"/>
</dbReference>
<comment type="subcellular location">
    <subcellularLocation>
        <location evidence="1">Endomembrane system</location>
        <topology evidence="1">Multi-pass membrane protein</topology>
    </subcellularLocation>
</comment>
<gene>
    <name evidence="6" type="ORF">HJ588_02785</name>
</gene>
<keyword evidence="4" id="KW-0472">Membrane</keyword>
<dbReference type="Pfam" id="PF06803">
    <property type="entry name" value="DUF1232"/>
    <property type="match status" value="1"/>
</dbReference>
<evidence type="ECO:0000256" key="2">
    <source>
        <dbReference type="ARBA" id="ARBA00022692"/>
    </source>
</evidence>
<dbReference type="InterPro" id="IPR010652">
    <property type="entry name" value="DUF1232"/>
</dbReference>
<protein>
    <submittedName>
        <fullName evidence="6">DUF1232 domain-containing protein</fullName>
    </submittedName>
</protein>